<feature type="transmembrane region" description="Helical" evidence="9">
    <location>
        <begin position="12"/>
        <end position="32"/>
    </location>
</feature>
<keyword evidence="7 9" id="KW-0472">Membrane</keyword>
<feature type="transmembrane region" description="Helical" evidence="9">
    <location>
        <begin position="237"/>
        <end position="255"/>
    </location>
</feature>
<dbReference type="NCBIfam" id="TIGR00931">
    <property type="entry name" value="antiport_nhaC"/>
    <property type="match status" value="1"/>
</dbReference>
<dbReference type="GO" id="GO:0005886">
    <property type="term" value="C:plasma membrane"/>
    <property type="evidence" value="ECO:0007669"/>
    <property type="project" value="UniProtKB-SubCell"/>
</dbReference>
<evidence type="ECO:0000256" key="4">
    <source>
        <dbReference type="ARBA" id="ARBA00022475"/>
    </source>
</evidence>
<evidence type="ECO:0000259" key="10">
    <source>
        <dbReference type="Pfam" id="PF03553"/>
    </source>
</evidence>
<dbReference type="Pfam" id="PF03553">
    <property type="entry name" value="Na_H_antiporter"/>
    <property type="match status" value="1"/>
</dbReference>
<dbReference type="InterPro" id="IPR018461">
    <property type="entry name" value="Na/H_Antiport_NhaC-like_C"/>
</dbReference>
<proteinExistence type="inferred from homology"/>
<dbReference type="PANTHER" id="PTHR33451">
    <property type="entry name" value="MALATE-2H(+)/NA(+)-LACTATE ANTIPORTER"/>
    <property type="match status" value="1"/>
</dbReference>
<dbReference type="InterPro" id="IPR052180">
    <property type="entry name" value="NhaC_Na-H+_Antiporter"/>
</dbReference>
<feature type="transmembrane region" description="Helical" evidence="9">
    <location>
        <begin position="434"/>
        <end position="459"/>
    </location>
</feature>
<dbReference type="Proteomes" id="UP000284841">
    <property type="component" value="Unassembled WGS sequence"/>
</dbReference>
<keyword evidence="6 9" id="KW-1133">Transmembrane helix</keyword>
<evidence type="ECO:0000256" key="1">
    <source>
        <dbReference type="ARBA" id="ARBA00004651"/>
    </source>
</evidence>
<evidence type="ECO:0000256" key="6">
    <source>
        <dbReference type="ARBA" id="ARBA00022989"/>
    </source>
</evidence>
<dbReference type="GO" id="GO:0015297">
    <property type="term" value="F:antiporter activity"/>
    <property type="evidence" value="ECO:0007669"/>
    <property type="project" value="UniProtKB-KW"/>
</dbReference>
<evidence type="ECO:0000256" key="9">
    <source>
        <dbReference type="SAM" id="Phobius"/>
    </source>
</evidence>
<keyword evidence="4" id="KW-1003">Cell membrane</keyword>
<comment type="subcellular location">
    <subcellularLocation>
        <location evidence="1">Cell membrane</location>
        <topology evidence="1">Multi-pass membrane protein</topology>
    </subcellularLocation>
</comment>
<feature type="transmembrane region" description="Helical" evidence="9">
    <location>
        <begin position="109"/>
        <end position="131"/>
    </location>
</feature>
<dbReference type="OrthoDB" id="9762978at2"/>
<evidence type="ECO:0000256" key="7">
    <source>
        <dbReference type="ARBA" id="ARBA00023136"/>
    </source>
</evidence>
<feature type="transmembrane region" description="Helical" evidence="9">
    <location>
        <begin position="313"/>
        <end position="334"/>
    </location>
</feature>
<evidence type="ECO:0000256" key="8">
    <source>
        <dbReference type="ARBA" id="ARBA00038435"/>
    </source>
</evidence>
<feature type="transmembrane region" description="Helical" evidence="9">
    <location>
        <begin position="262"/>
        <end position="282"/>
    </location>
</feature>
<keyword evidence="12" id="KW-1185">Reference proteome</keyword>
<organism evidence="11 12">
    <name type="scientific">Emergencia timonensis</name>
    <dbReference type="NCBI Taxonomy" id="1776384"/>
    <lineage>
        <taxon>Bacteria</taxon>
        <taxon>Bacillati</taxon>
        <taxon>Bacillota</taxon>
        <taxon>Clostridia</taxon>
        <taxon>Peptostreptococcales</taxon>
        <taxon>Anaerovoracaceae</taxon>
        <taxon>Emergencia</taxon>
    </lineage>
</organism>
<gene>
    <name evidence="11" type="primary">nhaC</name>
    <name evidence="11" type="ORF">DW099_12865</name>
</gene>
<keyword evidence="2" id="KW-0813">Transport</keyword>
<dbReference type="InterPro" id="IPR004770">
    <property type="entry name" value="Na/H_antiport_NhaC"/>
</dbReference>
<feature type="transmembrane region" description="Helical" evidence="9">
    <location>
        <begin position="77"/>
        <end position="103"/>
    </location>
</feature>
<dbReference type="AlphaFoldDB" id="A0A415E1R0"/>
<evidence type="ECO:0000256" key="3">
    <source>
        <dbReference type="ARBA" id="ARBA00022449"/>
    </source>
</evidence>
<feature type="domain" description="Na+/H+ antiporter NhaC-like C-terminal" evidence="10">
    <location>
        <begin position="161"/>
        <end position="456"/>
    </location>
</feature>
<dbReference type="EMBL" id="QRMS01000003">
    <property type="protein sequence ID" value="RHJ87576.1"/>
    <property type="molecule type" value="Genomic_DNA"/>
</dbReference>
<dbReference type="STRING" id="1776384.GCA_900086585_01145"/>
<evidence type="ECO:0000256" key="2">
    <source>
        <dbReference type="ARBA" id="ARBA00022448"/>
    </source>
</evidence>
<evidence type="ECO:0000313" key="11">
    <source>
        <dbReference type="EMBL" id="RHJ87576.1"/>
    </source>
</evidence>
<protein>
    <submittedName>
        <fullName evidence="11">Na+/H+ antiporter NhaC</fullName>
    </submittedName>
</protein>
<feature type="transmembrane region" description="Helical" evidence="9">
    <location>
        <begin position="38"/>
        <end position="56"/>
    </location>
</feature>
<feature type="transmembrane region" description="Helical" evidence="9">
    <location>
        <begin position="355"/>
        <end position="378"/>
    </location>
</feature>
<keyword evidence="3" id="KW-0050">Antiport</keyword>
<evidence type="ECO:0000256" key="5">
    <source>
        <dbReference type="ARBA" id="ARBA00022692"/>
    </source>
</evidence>
<feature type="transmembrane region" description="Helical" evidence="9">
    <location>
        <begin position="194"/>
        <end position="217"/>
    </location>
</feature>
<accession>A0A415E1R0</accession>
<sequence length="475" mass="50575">METNTRKLVSLPMALLTLVIVAGIMSVGLAVLKLNTMVTFILALVAVCIVAICLGMKLERLQEIILSGFRKFALTGMILISVGMVVGTWIISGIVPSIIYYGLQIFTPSSFLAVGFLICCIISFFTGSSYASLGTMGVAFMAIGYGMEINPGLVAGMAVSGAVFGDKMSPFSDTTNMAPAASGTDIFAHIKSMFYTVIPSFVITTVLYFIMGLKFNAASEESLQSIKAIVVALDESFTISPLLLIVPVFTIILVAKKIPAMIALIIGALAGVIAALIAQPQFSFNEVVTAMSVGFVGEFEEEALASLLNRGGISAMMSTIVYCIFALELGELMYEMGVLSVILDKVKDRILKPCNLIIATLISCLATVMLTTSQYMAILLPGEVFRSSYEKANMAPYVLSRTLEDGGTIFSFLVPWSAAAIYSSGVLGVSTLQYLPYAFLPLLCPVFAILCAVTGIGVLDREGKSLRGKTTRNAA</sequence>
<reference evidence="11 12" key="1">
    <citation type="submission" date="2018-08" db="EMBL/GenBank/DDBJ databases">
        <title>A genome reference for cultivated species of the human gut microbiota.</title>
        <authorList>
            <person name="Zou Y."/>
            <person name="Xue W."/>
            <person name="Luo G."/>
        </authorList>
    </citation>
    <scope>NUCLEOTIDE SEQUENCE [LARGE SCALE GENOMIC DNA]</scope>
    <source>
        <strain evidence="11 12">AM07-24</strain>
    </source>
</reference>
<dbReference type="PANTHER" id="PTHR33451:SF3">
    <property type="entry name" value="MALATE-2H(+)_NA(+)-LACTATE ANTIPORTER"/>
    <property type="match status" value="1"/>
</dbReference>
<comment type="similarity">
    <text evidence="8">Belongs to the NhaC Na(+)/H(+) (TC 2.A.35) antiporter family.</text>
</comment>
<keyword evidence="5 9" id="KW-0812">Transmembrane</keyword>
<evidence type="ECO:0000313" key="12">
    <source>
        <dbReference type="Proteomes" id="UP000284841"/>
    </source>
</evidence>
<dbReference type="RefSeq" id="WP_118335949.1">
    <property type="nucleotide sequence ID" value="NZ_AP025567.1"/>
</dbReference>
<comment type="caution">
    <text evidence="11">The sequence shown here is derived from an EMBL/GenBank/DDBJ whole genome shotgun (WGS) entry which is preliminary data.</text>
</comment>
<name>A0A415E1R0_9FIRM</name>